<evidence type="ECO:0000313" key="2">
    <source>
        <dbReference type="EMBL" id="QXO96366.1"/>
    </source>
</evidence>
<sequence length="31" mass="3415">MAKLTKEADKLATHAGRKTLKTEDIEMAAKN</sequence>
<protein>
    <submittedName>
        <fullName evidence="2">NFYB/HAP3 family transcription factor subunit</fullName>
    </submittedName>
</protein>
<proteinExistence type="predicted"/>
<evidence type="ECO:0000259" key="1">
    <source>
        <dbReference type="Pfam" id="PF00808"/>
    </source>
</evidence>
<dbReference type="InterPro" id="IPR003958">
    <property type="entry name" value="CBFA_NFYB_domain"/>
</dbReference>
<reference evidence="2 3" key="1">
    <citation type="submission" date="2021-06" db="EMBL/GenBank/DDBJ databases">
        <title>Complete genome sequence of the secondary alcohol utilizing methanogen Methanospirillum hungatei strain GP1.</title>
        <authorList>
            <person name="Day L.A."/>
            <person name="Costa K.C."/>
        </authorList>
    </citation>
    <scope>NUCLEOTIDE SEQUENCE [LARGE SCALE GENOMIC DNA]</scope>
    <source>
        <strain evidence="2 3">GP1</strain>
    </source>
</reference>
<organism evidence="2 3">
    <name type="scientific">Methanospirillum hungatei</name>
    <dbReference type="NCBI Taxonomy" id="2203"/>
    <lineage>
        <taxon>Archaea</taxon>
        <taxon>Methanobacteriati</taxon>
        <taxon>Methanobacteriota</taxon>
        <taxon>Stenosarchaea group</taxon>
        <taxon>Methanomicrobia</taxon>
        <taxon>Methanomicrobiales</taxon>
        <taxon>Methanospirillaceae</taxon>
        <taxon>Methanospirillum</taxon>
    </lineage>
</organism>
<dbReference type="EMBL" id="CP077107">
    <property type="protein sequence ID" value="QXO96366.1"/>
    <property type="molecule type" value="Genomic_DNA"/>
</dbReference>
<dbReference type="Pfam" id="PF00808">
    <property type="entry name" value="CBFD_NFYB_HMF"/>
    <property type="match status" value="1"/>
</dbReference>
<name>A0A8F5VQD4_METHU</name>
<dbReference type="Proteomes" id="UP000694228">
    <property type="component" value="Chromosome"/>
</dbReference>
<dbReference type="AlphaFoldDB" id="A0A8F5VQD4"/>
<accession>A0A8F5VQD4</accession>
<gene>
    <name evidence="2" type="ORF">KSK55_05830</name>
</gene>
<feature type="domain" description="Transcription factor CBF/NF-Y/archaeal histone" evidence="1">
    <location>
        <begin position="3"/>
        <end position="28"/>
    </location>
</feature>
<evidence type="ECO:0000313" key="3">
    <source>
        <dbReference type="Proteomes" id="UP000694228"/>
    </source>
</evidence>